<dbReference type="InterPro" id="IPR026838">
    <property type="entry name" value="YheC/D"/>
</dbReference>
<reference evidence="1" key="1">
    <citation type="submission" date="2022-08" db="EMBL/GenBank/DDBJ databases">
        <title>The genomic sequence of strain Paenibacillus sp. SCIV0701.</title>
        <authorList>
            <person name="Zhao H."/>
        </authorList>
    </citation>
    <scope>NUCLEOTIDE SEQUENCE</scope>
    <source>
        <strain evidence="1">SCIV0701</strain>
    </source>
</reference>
<dbReference type="Pfam" id="PF14398">
    <property type="entry name" value="ATPgrasp_YheCD"/>
    <property type="match status" value="1"/>
</dbReference>
<name>A0A9X2MTF3_9BACL</name>
<sequence length="261" mass="29876">MNPLAKNYASRNIRGKLRVCDYMRADSKLREYVPRTVAFNRANLEMMTDRYSAVYVKPDVGSQGIGVCRVRKTEAGYELKTVEGKKQWKAAYETIEALYNRIVKLRRSKLIVQQGIGLDRVKGRPYDIRAMVQRKPGKSWECTGYMVKVGGANKIVTNYYQGGAIYTLRRLEKERGLSSGEGKARKRMMTEVALRIASTLSARRSGMHEMGIDFAFDGAGRLWVLEVNSNHPQFHPLKQLAPKMYYKMQEFAESYGRYSAK</sequence>
<dbReference type="AlphaFoldDB" id="A0A9X2MTF3"/>
<gene>
    <name evidence="1" type="ORF">NQZ67_19940</name>
</gene>
<dbReference type="SUPFAM" id="SSF56059">
    <property type="entry name" value="Glutathione synthetase ATP-binding domain-like"/>
    <property type="match status" value="1"/>
</dbReference>
<comment type="caution">
    <text evidence="1">The sequence shown here is derived from an EMBL/GenBank/DDBJ whole genome shotgun (WGS) entry which is preliminary data.</text>
</comment>
<dbReference type="Gene3D" id="3.30.470.20">
    <property type="entry name" value="ATP-grasp fold, B domain"/>
    <property type="match status" value="1"/>
</dbReference>
<evidence type="ECO:0000313" key="1">
    <source>
        <dbReference type="EMBL" id="MCR2806155.1"/>
    </source>
</evidence>
<dbReference type="Proteomes" id="UP001141950">
    <property type="component" value="Unassembled WGS sequence"/>
</dbReference>
<protein>
    <submittedName>
        <fullName evidence="1">YheC/YheD family protein</fullName>
    </submittedName>
</protein>
<dbReference type="EMBL" id="JANIPJ010000015">
    <property type="protein sequence ID" value="MCR2806155.1"/>
    <property type="molecule type" value="Genomic_DNA"/>
</dbReference>
<proteinExistence type="predicted"/>
<keyword evidence="2" id="KW-1185">Reference proteome</keyword>
<accession>A0A9X2MTF3</accession>
<organism evidence="1 2">
    <name type="scientific">Paenibacillus soyae</name>
    <dbReference type="NCBI Taxonomy" id="2969249"/>
    <lineage>
        <taxon>Bacteria</taxon>
        <taxon>Bacillati</taxon>
        <taxon>Bacillota</taxon>
        <taxon>Bacilli</taxon>
        <taxon>Bacillales</taxon>
        <taxon>Paenibacillaceae</taxon>
        <taxon>Paenibacillus</taxon>
    </lineage>
</organism>
<evidence type="ECO:0000313" key="2">
    <source>
        <dbReference type="Proteomes" id="UP001141950"/>
    </source>
</evidence>